<dbReference type="InterPro" id="IPR004387">
    <property type="entry name" value="Pept_M50_Zn"/>
</dbReference>
<keyword evidence="5 11" id="KW-0812">Transmembrane</keyword>
<keyword evidence="14" id="KW-1185">Reference proteome</keyword>
<evidence type="ECO:0000256" key="3">
    <source>
        <dbReference type="ARBA" id="ARBA00007931"/>
    </source>
</evidence>
<dbReference type="GO" id="GO:0004222">
    <property type="term" value="F:metalloendopeptidase activity"/>
    <property type="evidence" value="ECO:0007669"/>
    <property type="project" value="InterPro"/>
</dbReference>
<comment type="similarity">
    <text evidence="3">Belongs to the peptidase M50B family.</text>
</comment>
<evidence type="ECO:0000259" key="12">
    <source>
        <dbReference type="Pfam" id="PF02163"/>
    </source>
</evidence>
<accession>A0A6S6YZL9</accession>
<protein>
    <recommendedName>
        <fullName evidence="12">Peptidase M50 domain-containing protein</fullName>
    </recommendedName>
</protein>
<feature type="transmembrane region" description="Helical" evidence="11">
    <location>
        <begin position="203"/>
        <end position="223"/>
    </location>
</feature>
<evidence type="ECO:0000256" key="2">
    <source>
        <dbReference type="ARBA" id="ARBA00004141"/>
    </source>
</evidence>
<keyword evidence="9" id="KW-0482">Metalloprotease</keyword>
<keyword evidence="6" id="KW-0378">Hydrolase</keyword>
<evidence type="ECO:0000256" key="5">
    <source>
        <dbReference type="ARBA" id="ARBA00022692"/>
    </source>
</evidence>
<evidence type="ECO:0000256" key="4">
    <source>
        <dbReference type="ARBA" id="ARBA00022670"/>
    </source>
</evidence>
<keyword evidence="8 11" id="KW-1133">Transmembrane helix</keyword>
<dbReference type="PANTHER" id="PTHR42837:SF2">
    <property type="entry name" value="MEMBRANE METALLOPROTEASE ARASP2, CHLOROPLASTIC-RELATED"/>
    <property type="match status" value="1"/>
</dbReference>
<dbReference type="Proteomes" id="UP000494214">
    <property type="component" value="Unassembled WGS sequence"/>
</dbReference>
<evidence type="ECO:0000256" key="1">
    <source>
        <dbReference type="ARBA" id="ARBA00001947"/>
    </source>
</evidence>
<evidence type="ECO:0000256" key="11">
    <source>
        <dbReference type="SAM" id="Phobius"/>
    </source>
</evidence>
<evidence type="ECO:0000313" key="13">
    <source>
        <dbReference type="EMBL" id="CAB3653320.1"/>
    </source>
</evidence>
<dbReference type="EMBL" id="CADIJM010000001">
    <property type="protein sequence ID" value="CAB3653320.1"/>
    <property type="molecule type" value="Genomic_DNA"/>
</dbReference>
<evidence type="ECO:0000256" key="6">
    <source>
        <dbReference type="ARBA" id="ARBA00022801"/>
    </source>
</evidence>
<organism evidence="13 14">
    <name type="scientific">Achromobacter animicus</name>
    <dbReference type="NCBI Taxonomy" id="1389935"/>
    <lineage>
        <taxon>Bacteria</taxon>
        <taxon>Pseudomonadati</taxon>
        <taxon>Pseudomonadota</taxon>
        <taxon>Betaproteobacteria</taxon>
        <taxon>Burkholderiales</taxon>
        <taxon>Alcaligenaceae</taxon>
        <taxon>Achromobacter</taxon>
    </lineage>
</organism>
<reference evidence="13 14" key="1">
    <citation type="submission" date="2020-04" db="EMBL/GenBank/DDBJ databases">
        <authorList>
            <person name="De Canck E."/>
        </authorList>
    </citation>
    <scope>NUCLEOTIDE SEQUENCE [LARGE SCALE GENOMIC DNA]</scope>
    <source>
        <strain evidence="13 14">LMG 26690</strain>
    </source>
</reference>
<proteinExistence type="inferred from homology"/>
<evidence type="ECO:0000256" key="9">
    <source>
        <dbReference type="ARBA" id="ARBA00023049"/>
    </source>
</evidence>
<evidence type="ECO:0000256" key="7">
    <source>
        <dbReference type="ARBA" id="ARBA00022833"/>
    </source>
</evidence>
<evidence type="ECO:0000256" key="8">
    <source>
        <dbReference type="ARBA" id="ARBA00022989"/>
    </source>
</evidence>
<name>A0A6S6YZL9_9BURK</name>
<keyword evidence="7" id="KW-0862">Zinc</keyword>
<sequence length="227" mass="22708">MTVASGVIGLLLAVALCALVHVAVMAFAGRALGVALDELSFGLGPRLLRMGKLSIRLLPIGGAVRFQTAGGTMPADDADIHSQHLEAQPLWAQLFIGASGCLALIALACALLGGMAGVQALAGGFTNILIGALSPLHTAQALLARVDAAAHGLPFSTLLGLTAATTAALNLLPLPGANGGYLLGALGKSAGLGKHWPASVTQILLLAYVALAASWLVAAVVYLNNGV</sequence>
<dbReference type="RefSeq" id="WP_175121263.1">
    <property type="nucleotide sequence ID" value="NZ_CADIJM010000001.1"/>
</dbReference>
<dbReference type="GO" id="GO:0016020">
    <property type="term" value="C:membrane"/>
    <property type="evidence" value="ECO:0007669"/>
    <property type="project" value="UniProtKB-SubCell"/>
</dbReference>
<dbReference type="PANTHER" id="PTHR42837">
    <property type="entry name" value="REGULATOR OF SIGMA-E PROTEASE RSEP"/>
    <property type="match status" value="1"/>
</dbReference>
<evidence type="ECO:0000256" key="10">
    <source>
        <dbReference type="ARBA" id="ARBA00023136"/>
    </source>
</evidence>
<evidence type="ECO:0000313" key="14">
    <source>
        <dbReference type="Proteomes" id="UP000494214"/>
    </source>
</evidence>
<feature type="domain" description="Peptidase M50" evidence="12">
    <location>
        <begin position="11"/>
        <end position="212"/>
    </location>
</feature>
<comment type="subcellular location">
    <subcellularLocation>
        <location evidence="2">Membrane</location>
        <topology evidence="2">Multi-pass membrane protein</topology>
    </subcellularLocation>
</comment>
<gene>
    <name evidence="13" type="ORF">LMG26690_00171</name>
</gene>
<dbReference type="GO" id="GO:0006508">
    <property type="term" value="P:proteolysis"/>
    <property type="evidence" value="ECO:0007669"/>
    <property type="project" value="UniProtKB-KW"/>
</dbReference>
<feature type="transmembrane region" description="Helical" evidence="11">
    <location>
        <begin position="120"/>
        <end position="138"/>
    </location>
</feature>
<keyword evidence="10 11" id="KW-0472">Membrane</keyword>
<feature type="transmembrane region" description="Helical" evidence="11">
    <location>
        <begin position="90"/>
        <end position="113"/>
    </location>
</feature>
<dbReference type="AlphaFoldDB" id="A0A6S6YZL9"/>
<dbReference type="InterPro" id="IPR008915">
    <property type="entry name" value="Peptidase_M50"/>
</dbReference>
<keyword evidence="4" id="KW-0645">Protease</keyword>
<dbReference type="Pfam" id="PF02163">
    <property type="entry name" value="Peptidase_M50"/>
    <property type="match status" value="1"/>
</dbReference>
<comment type="cofactor">
    <cofactor evidence="1">
        <name>Zn(2+)</name>
        <dbReference type="ChEBI" id="CHEBI:29105"/>
    </cofactor>
</comment>